<sequence length="210" mass="23252">MCNNSSLLWYYITWLKYQKNRRIKMKFTKKRFSQSVVTLTATALIISGFSGFASSASAAEQDQTVQPTTQIASNSLPNSLEKYIETHKTPSTLEDSKAFIKFASQTREFNTYNQLNQNGQVHTNGIVGHSLKAIKAFGWVCRVGGKALKWAIKPLSPSKAKLVDKYARKIAYATERLNSASKGALVKALKKAGVPSKTADSLAEIILWIV</sequence>
<accession>A0A067XJF8</accession>
<dbReference type="AlphaFoldDB" id="A0A067XJF8"/>
<reference evidence="1" key="1">
    <citation type="submission" date="2012-06" db="EMBL/GenBank/DDBJ databases">
        <title>Characterization of a cryptic plasmid pBA64 from Bacillus safensis.</title>
        <authorList>
            <person name="Liu Y."/>
            <person name="Lai Q."/>
            <person name="Shao Z."/>
        </authorList>
    </citation>
    <scope>NUCLEOTIDE SEQUENCE</scope>
    <source>
        <strain evidence="1">MCCC 1A08385</strain>
        <plasmid evidence="1">pBA64</plasmid>
    </source>
</reference>
<proteinExistence type="predicted"/>
<dbReference type="EMBL" id="JX134061">
    <property type="protein sequence ID" value="AGG37327.1"/>
    <property type="molecule type" value="Genomic_DNA"/>
</dbReference>
<organism evidence="1">
    <name type="scientific">Bacillus safensis</name>
    <dbReference type="NCBI Taxonomy" id="561879"/>
    <lineage>
        <taxon>Bacteria</taxon>
        <taxon>Bacillati</taxon>
        <taxon>Bacillota</taxon>
        <taxon>Bacilli</taxon>
        <taxon>Bacillales</taxon>
        <taxon>Bacillaceae</taxon>
        <taxon>Bacillus</taxon>
    </lineage>
</organism>
<name>A0A067XJF8_BACIA</name>
<keyword evidence="1" id="KW-0614">Plasmid</keyword>
<geneLocation type="plasmid" evidence="1">
    <name>pBA64</name>
</geneLocation>
<protein>
    <submittedName>
        <fullName evidence="1">Uncharacterized protein</fullName>
    </submittedName>
</protein>
<dbReference type="RefSeq" id="WP_032073067.1">
    <property type="nucleotide sequence ID" value="NC_025135.1"/>
</dbReference>
<evidence type="ECO:0000313" key="1">
    <source>
        <dbReference type="EMBL" id="AGG37327.1"/>
    </source>
</evidence>